<keyword evidence="4" id="KW-0812">Transmembrane</keyword>
<evidence type="ECO:0000313" key="6">
    <source>
        <dbReference type="Proteomes" id="UP000294530"/>
    </source>
</evidence>
<dbReference type="Gene3D" id="3.40.50.1820">
    <property type="entry name" value="alpha/beta hydrolase"/>
    <property type="match status" value="1"/>
</dbReference>
<protein>
    <recommendedName>
        <fullName evidence="7">AB hydrolase-1 domain-containing protein</fullName>
    </recommendedName>
</protein>
<feature type="transmembrane region" description="Helical" evidence="4">
    <location>
        <begin position="68"/>
        <end position="89"/>
    </location>
</feature>
<dbReference type="InterPro" id="IPR008536">
    <property type="entry name" value="DUF818"/>
</dbReference>
<evidence type="ECO:0000256" key="1">
    <source>
        <dbReference type="ARBA" id="ARBA00004922"/>
    </source>
</evidence>
<gene>
    <name evidence="5" type="ORF">CCR75_004646</name>
</gene>
<keyword evidence="4" id="KW-1133">Transmembrane helix</keyword>
<feature type="transmembrane region" description="Helical" evidence="4">
    <location>
        <begin position="96"/>
        <end position="118"/>
    </location>
</feature>
<dbReference type="InterPro" id="IPR051939">
    <property type="entry name" value="Glycosyltr_41/O-GlcNAc_trsf"/>
</dbReference>
<accession>A0A976FRP5</accession>
<dbReference type="EMBL" id="SHOA02000004">
    <property type="protein sequence ID" value="TDH71304.1"/>
    <property type="molecule type" value="Genomic_DNA"/>
</dbReference>
<dbReference type="GO" id="GO:0016757">
    <property type="term" value="F:glycosyltransferase activity"/>
    <property type="evidence" value="ECO:0007669"/>
    <property type="project" value="UniProtKB-KW"/>
</dbReference>
<dbReference type="PANTHER" id="PTHR44835:SF1">
    <property type="entry name" value="PROTEIN O-GLCNAC TRANSFERASE"/>
    <property type="match status" value="1"/>
</dbReference>
<dbReference type="Proteomes" id="UP000294530">
    <property type="component" value="Unassembled WGS sequence"/>
</dbReference>
<dbReference type="OrthoDB" id="10249433at2759"/>
<name>A0A976FRP5_BRELC</name>
<comment type="caution">
    <text evidence="5">The sequence shown here is derived from an EMBL/GenBank/DDBJ whole genome shotgun (WGS) entry which is preliminary data.</text>
</comment>
<keyword evidence="4" id="KW-0472">Membrane</keyword>
<dbReference type="SUPFAM" id="SSF53474">
    <property type="entry name" value="alpha/beta-Hydrolases"/>
    <property type="match status" value="1"/>
</dbReference>
<evidence type="ECO:0000256" key="2">
    <source>
        <dbReference type="ARBA" id="ARBA00022676"/>
    </source>
</evidence>
<reference evidence="5 6" key="1">
    <citation type="journal article" date="2021" name="Genome Biol.">
        <title>AFLAP: assembly-free linkage analysis pipeline using k-mers from genome sequencing data.</title>
        <authorList>
            <person name="Fletcher K."/>
            <person name="Zhang L."/>
            <person name="Gil J."/>
            <person name="Han R."/>
            <person name="Cavanaugh K."/>
            <person name="Michelmore R."/>
        </authorList>
    </citation>
    <scope>NUCLEOTIDE SEQUENCE [LARGE SCALE GENOMIC DNA]</scope>
    <source>
        <strain evidence="5 6">SF5</strain>
    </source>
</reference>
<evidence type="ECO:0008006" key="7">
    <source>
        <dbReference type="Google" id="ProtNLM"/>
    </source>
</evidence>
<evidence type="ECO:0000256" key="4">
    <source>
        <dbReference type="SAM" id="Phobius"/>
    </source>
</evidence>
<dbReference type="AlphaFoldDB" id="A0A976FRP5"/>
<organism evidence="5 6">
    <name type="scientific">Bremia lactucae</name>
    <name type="common">Lettuce downy mildew</name>
    <dbReference type="NCBI Taxonomy" id="4779"/>
    <lineage>
        <taxon>Eukaryota</taxon>
        <taxon>Sar</taxon>
        <taxon>Stramenopiles</taxon>
        <taxon>Oomycota</taxon>
        <taxon>Peronosporomycetes</taxon>
        <taxon>Peronosporales</taxon>
        <taxon>Peronosporaceae</taxon>
        <taxon>Bremia</taxon>
    </lineage>
</organism>
<keyword evidence="6" id="KW-1185">Reference proteome</keyword>
<dbReference type="PANTHER" id="PTHR44835">
    <property type="entry name" value="UDP-N-ACETYLGLUCOSAMINE--PEPTIDE N-ACETYLGLUCOSAMINYLTRANSFERASE SPINDLY-RELATED"/>
    <property type="match status" value="1"/>
</dbReference>
<evidence type="ECO:0000256" key="3">
    <source>
        <dbReference type="ARBA" id="ARBA00022679"/>
    </source>
</evidence>
<dbReference type="KEGG" id="blac:94348403"/>
<keyword evidence="3" id="KW-0808">Transferase</keyword>
<comment type="pathway">
    <text evidence="1">Protein modification; protein glycosylation.</text>
</comment>
<evidence type="ECO:0000313" key="5">
    <source>
        <dbReference type="EMBL" id="TDH71304.1"/>
    </source>
</evidence>
<dbReference type="RefSeq" id="XP_067820803.1">
    <property type="nucleotide sequence ID" value="XM_067962732.1"/>
</dbReference>
<sequence>MLLPNACQCGHAHGEDLHEVDAHQVCVDKYRTHLLFIMKVVPIQPAPSLAFQLWHPWRFFVMNPLPVLFAYVLANFVIVAVGGLFRVLLNVLTLPGLLLVLFIGVFLLIRRIVSLMAYPGQLSLVIREGEANFARLTKRRLQIFTEAAVELVAILDPTTSIQPMRLHFLQVYQNFTFAQETLLVPVMRSLEVLEQDGHIGSNGAKLLQSLRDISTIHAQLLATPCSQLCSASESTFESQRLQVFQSQDALKPVTLVEQPVLKRSITVDSAALLAEAATKLKSSSTAHPLVTSAVAVRRLQTAIALIGPPEIDSPVSRNILWLFKELCCGPRTSVDSIATLAMLRADLTVRFKAEQIWIPGYQNHPIDAMLMPPLQSDREGVHRPVVMLCNPNGGLYEVHHLQMDWIKFYTSELNCHVLVYNYRGYGRCKGSPCPQMNNLDGLAIVKYLKSERKMHRLAVHGESIGGLVATYLARHSSLVDVLIADRTFATLPALAQRMIAKWPGSIVDSIMRWDTDNVQNYQQATCAKLLCSDPCDDIILDGASLKTGVALNHELHDTRYALPSQRATNDSFPSSAVPINAMEKLRIRCDPRRMRRVSEAASLPHLGHALTETMTCRFSNAVLSIGRRALTSRRNKEDDAIQSVDEIIKNDPTTTIARPVVVTIQDGDDETGSGDENEQHAMLVAESSFRNESTAFSDELLAVIWMLLARLDGYCGQVLLQAAENGGHDKIRAWIVSLLTWGGHVAPERRGLRSLEPFDRNGIMILPLSVFDAREMLQRIVEQCPSIKFDYDIGFVVHMMNYLSDTLERRWRQVDSAKIKDPKAALRDEKLIDQAMSMVIDTGDTKLGALLPLHCGHNKNYDENEKQALVGFLKHVGFLDC</sequence>
<dbReference type="InterPro" id="IPR029058">
    <property type="entry name" value="AB_hydrolase_fold"/>
</dbReference>
<proteinExistence type="predicted"/>
<dbReference type="GeneID" id="94348403"/>
<keyword evidence="2" id="KW-0328">Glycosyltransferase</keyword>
<dbReference type="Pfam" id="PF05677">
    <property type="entry name" value="DUF818"/>
    <property type="match status" value="1"/>
</dbReference>